<reference evidence="4 5" key="1">
    <citation type="submission" date="2020-10" db="EMBL/GenBank/DDBJ databases">
        <title>Wide distribution of Phycisphaera-like planctomycetes from WD2101 soil group in peatlands and genome analysis of the first cultivated representative.</title>
        <authorList>
            <person name="Dedysh S.N."/>
            <person name="Beletsky A.V."/>
            <person name="Ivanova A."/>
            <person name="Kulichevskaya I.S."/>
            <person name="Suzina N.E."/>
            <person name="Philippov D.A."/>
            <person name="Rakitin A.L."/>
            <person name="Mardanov A.V."/>
            <person name="Ravin N.V."/>
        </authorList>
    </citation>
    <scope>NUCLEOTIDE SEQUENCE [LARGE SCALE GENOMIC DNA]</scope>
    <source>
        <strain evidence="4 5">M1803</strain>
    </source>
</reference>
<dbReference type="KEGG" id="hbs:IPV69_20140"/>
<accession>A0A7M2WTP9</accession>
<feature type="compositionally biased region" description="Polar residues" evidence="1">
    <location>
        <begin position="35"/>
        <end position="55"/>
    </location>
</feature>
<dbReference type="Gene3D" id="3.20.20.80">
    <property type="entry name" value="Glycosidases"/>
    <property type="match status" value="1"/>
</dbReference>
<dbReference type="Proteomes" id="UP000593765">
    <property type="component" value="Chromosome"/>
</dbReference>
<keyword evidence="2" id="KW-0732">Signal</keyword>
<dbReference type="AlphaFoldDB" id="A0A7M2WTP9"/>
<evidence type="ECO:0000313" key="5">
    <source>
        <dbReference type="Proteomes" id="UP000593765"/>
    </source>
</evidence>
<dbReference type="GO" id="GO:0004553">
    <property type="term" value="F:hydrolase activity, hydrolyzing O-glycosyl compounds"/>
    <property type="evidence" value="ECO:0007669"/>
    <property type="project" value="InterPro"/>
</dbReference>
<dbReference type="InterPro" id="IPR017853">
    <property type="entry name" value="GH"/>
</dbReference>
<feature type="region of interest" description="Disordered" evidence="1">
    <location>
        <begin position="32"/>
        <end position="59"/>
    </location>
</feature>
<protein>
    <recommendedName>
        <fullName evidence="3">Carbohydrate-binding domain-containing protein</fullName>
    </recommendedName>
</protein>
<keyword evidence="5" id="KW-1185">Reference proteome</keyword>
<name>A0A7M2WTP9_9BACT</name>
<feature type="domain" description="Carbohydrate-binding" evidence="3">
    <location>
        <begin position="539"/>
        <end position="708"/>
    </location>
</feature>
<dbReference type="SUPFAM" id="SSF49344">
    <property type="entry name" value="CBD9-like"/>
    <property type="match status" value="1"/>
</dbReference>
<dbReference type="Gene3D" id="2.60.40.1190">
    <property type="match status" value="1"/>
</dbReference>
<dbReference type="EMBL" id="CP063458">
    <property type="protein sequence ID" value="QOV88532.1"/>
    <property type="molecule type" value="Genomic_DNA"/>
</dbReference>
<evidence type="ECO:0000313" key="4">
    <source>
        <dbReference type="EMBL" id="QOV88532.1"/>
    </source>
</evidence>
<organism evidence="4 5">
    <name type="scientific">Humisphaera borealis</name>
    <dbReference type="NCBI Taxonomy" id="2807512"/>
    <lineage>
        <taxon>Bacteria</taxon>
        <taxon>Pseudomonadati</taxon>
        <taxon>Planctomycetota</taxon>
        <taxon>Phycisphaerae</taxon>
        <taxon>Tepidisphaerales</taxon>
        <taxon>Tepidisphaeraceae</taxon>
        <taxon>Humisphaera</taxon>
    </lineage>
</organism>
<evidence type="ECO:0000256" key="1">
    <source>
        <dbReference type="SAM" id="MobiDB-lite"/>
    </source>
</evidence>
<sequence>MSKRQRNIISIVCVLSVFLTGNPVQMVFAQETPRTDPTASTPDSKIPATQPTTRPATHPAAQQAVLADRFPILRGHEGFWRLGKDESGVWWFVSPTGKREFINSVTTVQPTLKGRQRDAADYISSDFDLGGNREQATERWANATLARVKDVGFKGIGAWSHPIFHNHDIPVTRDLNVWTWLRERTNRLYSAEWAEDVEATIKKQVTPLRDNRNLVGYYTDNELDWGDAAVGPSLYFDNLPAGDPNRTQVMKVIRGIWPTTEEFNAAWSTSICDFSEVDEWTTLPRQPAEAYRTLGSKWLFTLATDYFRITTALVRKYDPHHLILGVRYRGYMVPEVVAASRDFTDAQSLNYYVADAMLDKKMFESAYEASGQPIIITEYSFHSLDGRSGNRNMVGFPSQVLDQQARAEAYKLFTTRLSRVPYIVGADWFQWMDEPPSGRLSDGEDANFGIVDVDDRKYETLADAVKATTPILNSLHEQSYNDARKDVWREPTEARPTVKIPYLAKAPRLNGEISDWPASAKLPGVKAVRTVGNERSKLALPNMLVGWRDEGLYVAFEVFDDQVTAAPADGWWWSRDSIEFWVSTKPVAGDRMSYDENAHHFFFVPVDFPSRDGVGGVVGQWFVPGSAIRATQLPHPDIKNAVRILSDRYVVEIFIPAKALHGFDPSQTVMAYNAQVRNYQQAAEYYWSAPKLVITQARPNTWGTVYLEPKPTGIQSLPIAGNDLSGAATGE</sequence>
<dbReference type="InterPro" id="IPR010502">
    <property type="entry name" value="Carb-bd_dom_fam9"/>
</dbReference>
<dbReference type="RefSeq" id="WP_206291519.1">
    <property type="nucleotide sequence ID" value="NZ_CP063458.1"/>
</dbReference>
<proteinExistence type="predicted"/>
<feature type="chain" id="PRO_5034957898" description="Carbohydrate-binding domain-containing protein" evidence="2">
    <location>
        <begin position="30"/>
        <end position="731"/>
    </location>
</feature>
<dbReference type="GO" id="GO:0030246">
    <property type="term" value="F:carbohydrate binding"/>
    <property type="evidence" value="ECO:0007669"/>
    <property type="project" value="InterPro"/>
</dbReference>
<dbReference type="GO" id="GO:0016052">
    <property type="term" value="P:carbohydrate catabolic process"/>
    <property type="evidence" value="ECO:0007669"/>
    <property type="project" value="InterPro"/>
</dbReference>
<dbReference type="Pfam" id="PF06452">
    <property type="entry name" value="CBM9_1"/>
    <property type="match status" value="1"/>
</dbReference>
<feature type="signal peptide" evidence="2">
    <location>
        <begin position="1"/>
        <end position="29"/>
    </location>
</feature>
<dbReference type="SUPFAM" id="SSF51445">
    <property type="entry name" value="(Trans)glycosidases"/>
    <property type="match status" value="1"/>
</dbReference>
<gene>
    <name evidence="4" type="ORF">IPV69_20140</name>
</gene>
<evidence type="ECO:0000259" key="3">
    <source>
        <dbReference type="Pfam" id="PF06452"/>
    </source>
</evidence>
<evidence type="ECO:0000256" key="2">
    <source>
        <dbReference type="SAM" id="SignalP"/>
    </source>
</evidence>
<dbReference type="CDD" id="cd00241">
    <property type="entry name" value="DOMON_like"/>
    <property type="match status" value="1"/>
</dbReference>